<sequence length="350" mass="36729">MLADCPVAVQDVWHDIMGTVVGSNVDTVVLVCPAWWSSTRIERVRQAACTAATDIVVLERNTLLRQEIAAGDTIVEIAPDIAVVTAFGTITAVISRAEGPVATADAVVAAAGAPTGVVVDAPAGVLGADVLASMIVTRLRAIGVPAKIVGDGWVRRAATTQSTDFVAPRSGTFRGRRAMAVAAGALCAVAVVGGFAAMRDNRSRAEDLPMTLLVEGRVAAMVPATWTAQRVTSGPGSARVQVLSPTDGDIALHITQSVVPVPSTLAQTADALRAALDERAGAFVEFNPSDRRGDRPAVTYLEIRRERRIEWTVVVDGPVRIAVGCESTSGREHLVRDACDRAIRSARTVR</sequence>
<keyword evidence="1" id="KW-1133">Transmembrane helix</keyword>
<evidence type="ECO:0000313" key="2">
    <source>
        <dbReference type="EMBL" id="BBX04387.1"/>
    </source>
</evidence>
<dbReference type="NCBIfam" id="TIGR03931">
    <property type="entry name" value="T7SS_Rv3446c"/>
    <property type="match status" value="1"/>
</dbReference>
<dbReference type="AlphaFoldDB" id="A0AAD1HFD5"/>
<keyword evidence="1" id="KW-0812">Transmembrane</keyword>
<dbReference type="InterPro" id="IPR023840">
    <property type="entry name" value="T7SS_Rv3446c"/>
</dbReference>
<name>A0AAD1HFD5_9MYCO</name>
<protein>
    <submittedName>
        <fullName evidence="2">Type VII secretion-associated protein</fullName>
    </submittedName>
</protein>
<organism evidence="2 3">
    <name type="scientific">Mycolicibacterium moriokaense</name>
    <dbReference type="NCBI Taxonomy" id="39691"/>
    <lineage>
        <taxon>Bacteria</taxon>
        <taxon>Bacillati</taxon>
        <taxon>Actinomycetota</taxon>
        <taxon>Actinomycetes</taxon>
        <taxon>Mycobacteriales</taxon>
        <taxon>Mycobacteriaceae</taxon>
        <taxon>Mycolicibacterium</taxon>
    </lineage>
</organism>
<accession>A0AAD1HFD5</accession>
<proteinExistence type="predicted"/>
<dbReference type="Proteomes" id="UP000466681">
    <property type="component" value="Chromosome"/>
</dbReference>
<keyword evidence="3" id="KW-1185">Reference proteome</keyword>
<dbReference type="KEGG" id="mmor:MMOR_53230"/>
<dbReference type="EMBL" id="AP022560">
    <property type="protein sequence ID" value="BBX04387.1"/>
    <property type="molecule type" value="Genomic_DNA"/>
</dbReference>
<reference evidence="2 3" key="1">
    <citation type="journal article" date="2019" name="Emerg. Microbes Infect.">
        <title>Comprehensive subspecies identification of 175 nontuberculous mycobacteria species based on 7547 genomic profiles.</title>
        <authorList>
            <person name="Matsumoto Y."/>
            <person name="Kinjo T."/>
            <person name="Motooka D."/>
            <person name="Nabeya D."/>
            <person name="Jung N."/>
            <person name="Uechi K."/>
            <person name="Horii T."/>
            <person name="Iida T."/>
            <person name="Fujita J."/>
            <person name="Nakamura S."/>
        </authorList>
    </citation>
    <scope>NUCLEOTIDE SEQUENCE [LARGE SCALE GENOMIC DNA]</scope>
    <source>
        <strain evidence="2 3">JCM 6375</strain>
    </source>
</reference>
<keyword evidence="1" id="KW-0472">Membrane</keyword>
<gene>
    <name evidence="2" type="ORF">MMOR_53230</name>
</gene>
<evidence type="ECO:0000256" key="1">
    <source>
        <dbReference type="SAM" id="Phobius"/>
    </source>
</evidence>
<evidence type="ECO:0000313" key="3">
    <source>
        <dbReference type="Proteomes" id="UP000466681"/>
    </source>
</evidence>
<feature type="transmembrane region" description="Helical" evidence="1">
    <location>
        <begin position="178"/>
        <end position="198"/>
    </location>
</feature>